<comment type="subcellular location">
    <subcellularLocation>
        <location evidence="9">Mitochondrion inner membrane</location>
        <topology evidence="9">Peripheral membrane protein</topology>
        <orientation evidence="9">Matrix side</orientation>
    </subcellularLocation>
</comment>
<feature type="region of interest" description="Disordered" evidence="10">
    <location>
        <begin position="1"/>
        <end position="78"/>
    </location>
</feature>
<accession>A0A6G1GFJ4</accession>
<dbReference type="EMBL" id="ML975149">
    <property type="protein sequence ID" value="KAF1816823.1"/>
    <property type="molecule type" value="Genomic_DNA"/>
</dbReference>
<evidence type="ECO:0000256" key="10">
    <source>
        <dbReference type="SAM" id="MobiDB-lite"/>
    </source>
</evidence>
<dbReference type="RefSeq" id="XP_033538454.1">
    <property type="nucleotide sequence ID" value="XM_033682361.1"/>
</dbReference>
<dbReference type="InterPro" id="IPR006885">
    <property type="entry name" value="NADH_UbQ_FeS_4_mit-like"/>
</dbReference>
<reference evidence="13" key="2">
    <citation type="submission" date="2020-04" db="EMBL/GenBank/DDBJ databases">
        <authorList>
            <consortium name="NCBI Genome Project"/>
        </authorList>
    </citation>
    <scope>NUCLEOTIDE SEQUENCE</scope>
    <source>
        <strain evidence="13">CBS 781.70</strain>
    </source>
</reference>
<keyword evidence="2 9" id="KW-0813">Transport</keyword>
<sequence>MSLLRRARIPALSTPTRPLSLTQPWSGSVRTFSAGEPSQRETTDPLSTGPPRKDADKSHFVNPAPVISPKGAAEGLPRHQPDYDVAVEYRTSRWSPIPKKVMDGGEEGDTAAAVISGAPVDLQARTVRIYKPVKPATQSGDWNGNSWRMDWDPLPKGHRWENPLIGWQSSADFMQSERLHFHSKDDAIRFANKNGYEYFVQEPNERKFVPKVYANNFLYSAKKLKQIRTK</sequence>
<dbReference type="GO" id="GO:0005743">
    <property type="term" value="C:mitochondrial inner membrane"/>
    <property type="evidence" value="ECO:0007669"/>
    <property type="project" value="UniProtKB-SubCell"/>
</dbReference>
<keyword evidence="8 9" id="KW-0472">Membrane</keyword>
<dbReference type="FunFam" id="3.30.160.190:FF:000001">
    <property type="entry name" value="NADH-ubiquinone oxidoreductase 21 kDa subunit mitochondrial"/>
    <property type="match status" value="1"/>
</dbReference>
<evidence type="ECO:0000256" key="6">
    <source>
        <dbReference type="ARBA" id="ARBA00022982"/>
    </source>
</evidence>
<comment type="similarity">
    <text evidence="1 9">Belongs to the complex I NDUFS4 subunit family.</text>
</comment>
<keyword evidence="4 9" id="KW-0999">Mitochondrion inner membrane</keyword>
<dbReference type="Proteomes" id="UP000504638">
    <property type="component" value="Unplaced"/>
</dbReference>
<name>A0A6G1GFJ4_9PEZI</name>
<organism evidence="11">
    <name type="scientific">Eremomyces bilateralis CBS 781.70</name>
    <dbReference type="NCBI Taxonomy" id="1392243"/>
    <lineage>
        <taxon>Eukaryota</taxon>
        <taxon>Fungi</taxon>
        <taxon>Dikarya</taxon>
        <taxon>Ascomycota</taxon>
        <taxon>Pezizomycotina</taxon>
        <taxon>Dothideomycetes</taxon>
        <taxon>Dothideomycetes incertae sedis</taxon>
        <taxon>Eremomycetales</taxon>
        <taxon>Eremomycetaceae</taxon>
        <taxon>Eremomyces</taxon>
    </lineage>
</organism>
<reference evidence="13" key="3">
    <citation type="submission" date="2025-04" db="UniProtKB">
        <authorList>
            <consortium name="RefSeq"/>
        </authorList>
    </citation>
    <scope>IDENTIFICATION</scope>
    <source>
        <strain evidence="13">CBS 781.70</strain>
    </source>
</reference>
<protein>
    <recommendedName>
        <fullName evidence="9">NADH dehydrogenase [ubiquinone] iron-sulfur protein 4, mitochondrial</fullName>
    </recommendedName>
</protein>
<keyword evidence="11" id="KW-0830">Ubiquinone</keyword>
<dbReference type="GeneID" id="54422931"/>
<evidence type="ECO:0000313" key="13">
    <source>
        <dbReference type="RefSeq" id="XP_033538454.1"/>
    </source>
</evidence>
<evidence type="ECO:0000256" key="2">
    <source>
        <dbReference type="ARBA" id="ARBA00022448"/>
    </source>
</evidence>
<evidence type="ECO:0000256" key="7">
    <source>
        <dbReference type="ARBA" id="ARBA00023128"/>
    </source>
</evidence>
<keyword evidence="5 9" id="KW-0809">Transit peptide</keyword>
<evidence type="ECO:0000256" key="5">
    <source>
        <dbReference type="ARBA" id="ARBA00022946"/>
    </source>
</evidence>
<proteinExistence type="inferred from homology"/>
<evidence type="ECO:0000256" key="1">
    <source>
        <dbReference type="ARBA" id="ARBA00005882"/>
    </source>
</evidence>
<evidence type="ECO:0000256" key="3">
    <source>
        <dbReference type="ARBA" id="ARBA00022660"/>
    </source>
</evidence>
<evidence type="ECO:0000256" key="8">
    <source>
        <dbReference type="ARBA" id="ARBA00023136"/>
    </source>
</evidence>
<dbReference type="AlphaFoldDB" id="A0A6G1GFJ4"/>
<dbReference type="GO" id="GO:0022900">
    <property type="term" value="P:electron transport chain"/>
    <property type="evidence" value="ECO:0007669"/>
    <property type="project" value="InterPro"/>
</dbReference>
<evidence type="ECO:0000256" key="9">
    <source>
        <dbReference type="RuleBase" id="RU367010"/>
    </source>
</evidence>
<reference evidence="11 13" key="1">
    <citation type="submission" date="2020-01" db="EMBL/GenBank/DDBJ databases">
        <authorList>
            <consortium name="DOE Joint Genome Institute"/>
            <person name="Haridas S."/>
            <person name="Albert R."/>
            <person name="Binder M."/>
            <person name="Bloem J."/>
            <person name="Labutti K."/>
            <person name="Salamov A."/>
            <person name="Andreopoulos B."/>
            <person name="Baker S.E."/>
            <person name="Barry K."/>
            <person name="Bills G."/>
            <person name="Bluhm B.H."/>
            <person name="Cannon C."/>
            <person name="Castanera R."/>
            <person name="Culley D.E."/>
            <person name="Daum C."/>
            <person name="Ezra D."/>
            <person name="Gonzalez J.B."/>
            <person name="Henrissat B."/>
            <person name="Kuo A."/>
            <person name="Liang C."/>
            <person name="Lipzen A."/>
            <person name="Lutzoni F."/>
            <person name="Magnuson J."/>
            <person name="Mondo S."/>
            <person name="Nolan M."/>
            <person name="Ohm R."/>
            <person name="Pangilinan J."/>
            <person name="Park H.-J."/>
            <person name="Ramirez L."/>
            <person name="Alfaro M."/>
            <person name="Sun H."/>
            <person name="Tritt A."/>
            <person name="Yoshinaga Y."/>
            <person name="Zwiers L.-H."/>
            <person name="Turgeon B.G."/>
            <person name="Goodwin S.B."/>
            <person name="Spatafora J.W."/>
            <person name="Crous P.W."/>
            <person name="Grigoriev I.V."/>
        </authorList>
    </citation>
    <scope>NUCLEOTIDE SEQUENCE</scope>
    <source>
        <strain evidence="11 13">CBS 781.70</strain>
    </source>
</reference>
<dbReference type="Pfam" id="PF04800">
    <property type="entry name" value="NDUS4"/>
    <property type="match status" value="1"/>
</dbReference>
<feature type="compositionally biased region" description="Polar residues" evidence="10">
    <location>
        <begin position="13"/>
        <end position="31"/>
    </location>
</feature>
<keyword evidence="3 9" id="KW-0679">Respiratory chain</keyword>
<evidence type="ECO:0000256" key="4">
    <source>
        <dbReference type="ARBA" id="ARBA00022792"/>
    </source>
</evidence>
<evidence type="ECO:0000313" key="12">
    <source>
        <dbReference type="Proteomes" id="UP000504638"/>
    </source>
</evidence>
<keyword evidence="7 9" id="KW-0496">Mitochondrion</keyword>
<dbReference type="PANTHER" id="PTHR12219:SF8">
    <property type="entry name" value="NADH DEHYDROGENASE [UBIQUINONE] IRON-SULFUR PROTEIN 4, MITOCHONDRIAL"/>
    <property type="match status" value="1"/>
</dbReference>
<gene>
    <name evidence="11 13" type="ORF">P152DRAFT_504318</name>
</gene>
<keyword evidence="12" id="KW-1185">Reference proteome</keyword>
<keyword evidence="6 9" id="KW-0249">Electron transport</keyword>
<evidence type="ECO:0000313" key="11">
    <source>
        <dbReference type="EMBL" id="KAF1816823.1"/>
    </source>
</evidence>
<comment type="function">
    <text evidence="9">Accessory subunit of the mitochondrial membrane respiratory chain NADH dehydrogenase (Complex I), that is believed not to be involved in catalysis. Complex I functions in the transfer of electrons from NADH to the respiratory chain. The immediate electron acceptor for the enzyme is believed to be ubiquinone.</text>
</comment>
<dbReference type="InterPro" id="IPR038532">
    <property type="entry name" value="NDUFS4-like_sf"/>
</dbReference>
<dbReference type="Gene3D" id="3.30.160.190">
    <property type="entry name" value="atu1810 like domain"/>
    <property type="match status" value="1"/>
</dbReference>
<dbReference type="OrthoDB" id="3089at2759"/>
<dbReference type="PANTHER" id="PTHR12219">
    <property type="entry name" value="NADH-UBIQUINONE OXIDOREDUCTASE"/>
    <property type="match status" value="1"/>
</dbReference>